<feature type="domain" description="LTD" evidence="1">
    <location>
        <begin position="35"/>
        <end position="154"/>
    </location>
</feature>
<dbReference type="OrthoDB" id="9801679at2"/>
<dbReference type="InterPro" id="IPR013783">
    <property type="entry name" value="Ig-like_fold"/>
</dbReference>
<name>I7LI35_9CLOT</name>
<evidence type="ECO:0000313" key="3">
    <source>
        <dbReference type="EMBL" id="CCJ34508.1"/>
    </source>
</evidence>
<accession>I7LI35</accession>
<feature type="domain" description="CARDB" evidence="2">
    <location>
        <begin position="762"/>
        <end position="840"/>
    </location>
</feature>
<dbReference type="InterPro" id="IPR011635">
    <property type="entry name" value="CARDB"/>
</dbReference>
<dbReference type="STRING" id="857293.CAAU_2425"/>
<evidence type="ECO:0000313" key="4">
    <source>
        <dbReference type="Proteomes" id="UP000007652"/>
    </source>
</evidence>
<dbReference type="Pfam" id="PF00932">
    <property type="entry name" value="LTD"/>
    <property type="match status" value="1"/>
</dbReference>
<dbReference type="eggNOG" id="COG1387">
    <property type="taxonomic scope" value="Bacteria"/>
</dbReference>
<dbReference type="Pfam" id="PF07705">
    <property type="entry name" value="CARDB"/>
    <property type="match status" value="1"/>
</dbReference>
<reference evidence="3 4" key="1">
    <citation type="journal article" date="2011" name="J. Bacteriol.">
        <title>Draft genome sequence of Caloramator australicus strain RC3T, a thermoanaerobe from the Great Artesian Basin of Australia.</title>
        <authorList>
            <person name="Ogg C.D."/>
            <person name="Patel B.K.C."/>
        </authorList>
    </citation>
    <scope>NUCLEOTIDE SEQUENCE [LARGE SCALE GENOMIC DNA]</scope>
    <source>
        <strain evidence="3 4">RC3</strain>
    </source>
</reference>
<dbReference type="InterPro" id="IPR001322">
    <property type="entry name" value="Lamin_tail_dom"/>
</dbReference>
<dbReference type="Gene3D" id="2.60.40.10">
    <property type="entry name" value="Immunoglobulins"/>
    <property type="match status" value="1"/>
</dbReference>
<dbReference type="SUPFAM" id="SSF89550">
    <property type="entry name" value="PHP domain-like"/>
    <property type="match status" value="1"/>
</dbReference>
<evidence type="ECO:0008006" key="5">
    <source>
        <dbReference type="Google" id="ProtNLM"/>
    </source>
</evidence>
<dbReference type="Gene3D" id="3.20.20.140">
    <property type="entry name" value="Metal-dependent hydrolases"/>
    <property type="match status" value="1"/>
</dbReference>
<comment type="caution">
    <text evidence="3">The sequence shown here is derived from an EMBL/GenBank/DDBJ whole genome shotgun (WGS) entry which is preliminary data.</text>
</comment>
<protein>
    <recommendedName>
        <fullName evidence="5">LTD domain-containing protein</fullName>
    </recommendedName>
</protein>
<evidence type="ECO:0000259" key="1">
    <source>
        <dbReference type="Pfam" id="PF00932"/>
    </source>
</evidence>
<dbReference type="eggNOG" id="COG5263">
    <property type="taxonomic scope" value="Bacteria"/>
</dbReference>
<dbReference type="eggNOG" id="COG1409">
    <property type="taxonomic scope" value="Bacteria"/>
</dbReference>
<dbReference type="RefSeq" id="WP_008909755.1">
    <property type="nucleotide sequence ID" value="NZ_CAKP01000129.1"/>
</dbReference>
<dbReference type="NCBIfam" id="NF038032">
    <property type="entry name" value="CehA_McbA_metalo"/>
    <property type="match status" value="1"/>
</dbReference>
<dbReference type="InterPro" id="IPR016195">
    <property type="entry name" value="Pol/histidinol_Pase-like"/>
</dbReference>
<evidence type="ECO:0000259" key="2">
    <source>
        <dbReference type="Pfam" id="PF07705"/>
    </source>
</evidence>
<dbReference type="Proteomes" id="UP000007652">
    <property type="component" value="Unassembled WGS sequence"/>
</dbReference>
<sequence>MSFRKTHKNIISLFMVMLLVLSNFNLAFKNKVFAQTGPELLITEIMVRAQSGTDPYEFIEVYNNTNVPIDIKDYKFNYPSSDIDVSKIIQPKEVLVICSTSTTTLADFNAFYGTNLTEDQFVNFKITAGISNTPPKTIVLAKDTGEEVCRATYNSGDFDIKLSTTYKYPETGIDMILLGQKQQPTPGFVFPNQVPLDQNSDIQAPTITHTPITEADNTNDLIISANITDDVQISNAKVYYRKVGDTAYKSISMQKNNDLYTAVIPKSELSTQGIEYYIEASDGINTVTYPSDINNPLKVVIKEVDNVQPKVSIISPQSGEWIENKRPQISATIEDSSGLDLTTLKIYIDNVDVTDKTNLTYEDVEPKKFIKLEYNPAEDLAEGEHVVRIFIRDLSSLKNAADFTWNFYIGQETYNLYFGQIHAHTNYSDGLGTPEEAYDYAKNVAKADFFAITDHSNSFDNDTQATILDGSASSEWRQLHQIADQYNEDGKFVAIAAYEMTWSGSTGGWGHINTFNTPGFLSRNSRINNKAVDLKMYYDELKKVPQSISQFNHPGPTYGDFADFGYYDPDIDKLITLIEVGNGEGAVRSSGYFPSYEFYTRALDKGWHLAPTNNQDNHKGNWILANTARTVALAKNLTRDDIYDAFRNMRVYATEDNNLRIVYKVNNKYMGTILNNPDKLNFNISIQDPDLNDKIGKVSIIANGGIVVTSKYFDSNTAEWNFTLNPKYSYYYVRVDQEDLDIAVTAPVWTSDVVPVGLSSVKSNLKLAETNKPVTIDAVVYNNSTTSISNVKVEFYRDEIKDENKIDERIITNLNAGSTGLASINWTSSQEGKYTIYAKATINYGGVDKTFTSSTVVEFIAPENAVKVVIDAGHYNQYVSGDYKGKVTKFKSMLEDRKVIVYEDYDGLTDSDLEGVRLLVLTDPQSKDNASYNLYKSNYTDAEIEVIKRFVQNGGSVIITSRADYNDIGVTDPSYQNANQGNRVLEAIGSNLRFNDDEVIDNVNNNGQNYRLLFNRYVSDKFNLTKNVSQDQLYSFFSGCSVIPKDNADLTNVDFVVKGHDTTEILDSDKQNDAKPVQKGEVYVLAVEKLNSGAKLIVAGSTFFSDFEMTGDNQYANVPITENILDWILAGEKVITPILEVRKDINNDNIPDNLGKIFTVEGYVTAESASMGNRHSFFDVIYVQDETGGITVFGVSTRQIPLGVKVRVTGKVDQYMGDTELQISNELKDIEIIDPNPINVEPKLMSTKEAMLEENEGWLVKVEGTVTRIVGQNIFLDDGSGEARVYVEGYIAGDVGSEAGKWDERIKIGSKISAVGLASEDAEGHRIRVRNTAEIVLIEMPENESFEIISIEKPEKVIQGQDIKVTIKAINRTKNTKDATLIVALYDDDNRFIIYGAAKQSVESNKDAILTVMMKIPANQRNLRIRYFVWDSIENMMPLSNMYEIAE</sequence>
<dbReference type="CDD" id="cd04486">
    <property type="entry name" value="YhcR_OBF_like"/>
    <property type="match status" value="1"/>
</dbReference>
<organism evidence="3 4">
    <name type="scientific">Caloramator australicus RC3</name>
    <dbReference type="NCBI Taxonomy" id="857293"/>
    <lineage>
        <taxon>Bacteria</taxon>
        <taxon>Bacillati</taxon>
        <taxon>Bacillota</taxon>
        <taxon>Clostridia</taxon>
        <taxon>Eubacteriales</taxon>
        <taxon>Clostridiaceae</taxon>
        <taxon>Caloramator</taxon>
    </lineage>
</organism>
<dbReference type="EMBL" id="CAKP01000129">
    <property type="protein sequence ID" value="CCJ34508.1"/>
    <property type="molecule type" value="Genomic_DNA"/>
</dbReference>
<keyword evidence="4" id="KW-1185">Reference proteome</keyword>
<proteinExistence type="predicted"/>
<gene>
    <name evidence="3" type="ORF">CAAU_2425</name>
</gene>